<evidence type="ECO:0000313" key="3">
    <source>
        <dbReference type="Proteomes" id="UP001497623"/>
    </source>
</evidence>
<sequence>MSMKCNFYIAMWMLLLSVHNTLTATTLTKGNSQIILKHALNAQLENQAQYCAEPHNSLFNIRFLISNDSEGMLTNHENVSHLIEDVYFFEPQNILVKRYDKRCKFMGREDADVLDCNFTTEKVLRVFSATKDGDDEQTEYYELHVLQHTTCKYNNGVIDSGKSALIPDSVIYFLPIIFSLILRYYF</sequence>
<feature type="signal peptide" evidence="1">
    <location>
        <begin position="1"/>
        <end position="23"/>
    </location>
</feature>
<keyword evidence="1" id="KW-0732">Signal</keyword>
<comment type="caution">
    <text evidence="2">The sequence shown here is derived from an EMBL/GenBank/DDBJ whole genome shotgun (WGS) entry which is preliminary data.</text>
</comment>
<protein>
    <submittedName>
        <fullName evidence="2">Uncharacterized protein</fullName>
    </submittedName>
</protein>
<accession>A0AAV2QBS1</accession>
<proteinExistence type="predicted"/>
<organism evidence="2 3">
    <name type="scientific">Meganyctiphanes norvegica</name>
    <name type="common">Northern krill</name>
    <name type="synonym">Thysanopoda norvegica</name>
    <dbReference type="NCBI Taxonomy" id="48144"/>
    <lineage>
        <taxon>Eukaryota</taxon>
        <taxon>Metazoa</taxon>
        <taxon>Ecdysozoa</taxon>
        <taxon>Arthropoda</taxon>
        <taxon>Crustacea</taxon>
        <taxon>Multicrustacea</taxon>
        <taxon>Malacostraca</taxon>
        <taxon>Eumalacostraca</taxon>
        <taxon>Eucarida</taxon>
        <taxon>Euphausiacea</taxon>
        <taxon>Euphausiidae</taxon>
        <taxon>Meganyctiphanes</taxon>
    </lineage>
</organism>
<dbReference type="Proteomes" id="UP001497623">
    <property type="component" value="Unassembled WGS sequence"/>
</dbReference>
<dbReference type="AlphaFoldDB" id="A0AAV2QBS1"/>
<gene>
    <name evidence="2" type="ORF">MNOR_LOCUS11031</name>
</gene>
<feature type="chain" id="PRO_5043920782" evidence="1">
    <location>
        <begin position="24"/>
        <end position="186"/>
    </location>
</feature>
<name>A0AAV2QBS1_MEGNR</name>
<dbReference type="EMBL" id="CAXKWB010005709">
    <property type="protein sequence ID" value="CAL4079494.1"/>
    <property type="molecule type" value="Genomic_DNA"/>
</dbReference>
<evidence type="ECO:0000313" key="2">
    <source>
        <dbReference type="EMBL" id="CAL4079494.1"/>
    </source>
</evidence>
<evidence type="ECO:0000256" key="1">
    <source>
        <dbReference type="SAM" id="SignalP"/>
    </source>
</evidence>
<reference evidence="2 3" key="1">
    <citation type="submission" date="2024-05" db="EMBL/GenBank/DDBJ databases">
        <authorList>
            <person name="Wallberg A."/>
        </authorList>
    </citation>
    <scope>NUCLEOTIDE SEQUENCE [LARGE SCALE GENOMIC DNA]</scope>
</reference>
<keyword evidence="3" id="KW-1185">Reference proteome</keyword>